<dbReference type="EMBL" id="AP025628">
    <property type="protein sequence ID" value="BDG60282.1"/>
    <property type="molecule type" value="Genomic_DNA"/>
</dbReference>
<name>A0AA35CMH2_9FIRM</name>
<organism evidence="2 3">
    <name type="scientific">Caldinitratiruptor microaerophilus</name>
    <dbReference type="NCBI Taxonomy" id="671077"/>
    <lineage>
        <taxon>Bacteria</taxon>
        <taxon>Bacillati</taxon>
        <taxon>Bacillota</taxon>
        <taxon>Clostridia</taxon>
        <taxon>Eubacteriales</taxon>
        <taxon>Symbiobacteriaceae</taxon>
        <taxon>Caldinitratiruptor</taxon>
    </lineage>
</organism>
<dbReference type="Proteomes" id="UP001163687">
    <property type="component" value="Chromosome"/>
</dbReference>
<dbReference type="AlphaFoldDB" id="A0AA35CMH2"/>
<keyword evidence="1" id="KW-1133">Transmembrane helix</keyword>
<keyword evidence="1" id="KW-0812">Transmembrane</keyword>
<gene>
    <name evidence="2" type="ORF">caldi_13720</name>
</gene>
<feature type="transmembrane region" description="Helical" evidence="1">
    <location>
        <begin position="6"/>
        <end position="27"/>
    </location>
</feature>
<accession>A0AA35CMH2</accession>
<keyword evidence="3" id="KW-1185">Reference proteome</keyword>
<proteinExistence type="predicted"/>
<protein>
    <submittedName>
        <fullName evidence="2">Uncharacterized protein</fullName>
    </submittedName>
</protein>
<keyword evidence="1" id="KW-0472">Membrane</keyword>
<evidence type="ECO:0000256" key="1">
    <source>
        <dbReference type="SAM" id="Phobius"/>
    </source>
</evidence>
<sequence>MLTVWAWFAAAGFGVASGVGLALWIGYEVYRRRYLRGPRGLL</sequence>
<evidence type="ECO:0000313" key="2">
    <source>
        <dbReference type="EMBL" id="BDG60282.1"/>
    </source>
</evidence>
<reference evidence="2" key="1">
    <citation type="submission" date="2022-03" db="EMBL/GenBank/DDBJ databases">
        <title>Complete genome sequence of Caldinitratiruptor microaerophilus.</title>
        <authorList>
            <person name="Mukaiyama R."/>
            <person name="Nishiyama T."/>
            <person name="Ueda K."/>
        </authorList>
    </citation>
    <scope>NUCLEOTIDE SEQUENCE</scope>
    <source>
        <strain evidence="2">JCM 16183</strain>
    </source>
</reference>
<dbReference type="KEGG" id="cmic:caldi_13720"/>
<evidence type="ECO:0000313" key="3">
    <source>
        <dbReference type="Proteomes" id="UP001163687"/>
    </source>
</evidence>